<dbReference type="InterPro" id="IPR050467">
    <property type="entry name" value="LRFN"/>
</dbReference>
<dbReference type="PANTHER" id="PTHR45842">
    <property type="entry name" value="SYNAPTIC ADHESION-LIKE MOLECULE SALM"/>
    <property type="match status" value="1"/>
</dbReference>
<keyword evidence="13" id="KW-1185">Reference proteome</keyword>
<evidence type="ECO:0008006" key="14">
    <source>
        <dbReference type="Google" id="ProtNLM"/>
    </source>
</evidence>
<dbReference type="AlphaFoldDB" id="A0A9Q0EM89"/>
<dbReference type="Gene3D" id="2.60.40.10">
    <property type="entry name" value="Immunoglobulins"/>
    <property type="match status" value="2"/>
</dbReference>
<dbReference type="FunFam" id="2.60.40.10:FF:000744">
    <property type="entry name" value="Leucine rich repeat, Ig-like and transmembrane domains 1"/>
    <property type="match status" value="1"/>
</dbReference>
<evidence type="ECO:0000256" key="9">
    <source>
        <dbReference type="SAM" id="SignalP"/>
    </source>
</evidence>
<dbReference type="InterPro" id="IPR013098">
    <property type="entry name" value="Ig_I-set"/>
</dbReference>
<dbReference type="PROSITE" id="PS51450">
    <property type="entry name" value="LRR"/>
    <property type="match status" value="1"/>
</dbReference>
<dbReference type="InterPro" id="IPR036116">
    <property type="entry name" value="FN3_sf"/>
</dbReference>
<feature type="domain" description="Fibronectin type-III" evidence="11">
    <location>
        <begin position="501"/>
        <end position="589"/>
    </location>
</feature>
<accession>A0A9Q0EM89</accession>
<dbReference type="Pfam" id="PF07679">
    <property type="entry name" value="I-set"/>
    <property type="match status" value="1"/>
</dbReference>
<dbReference type="Gene3D" id="3.80.10.10">
    <property type="entry name" value="Ribonuclease Inhibitor"/>
    <property type="match status" value="1"/>
</dbReference>
<dbReference type="InterPro" id="IPR003961">
    <property type="entry name" value="FN3_dom"/>
</dbReference>
<evidence type="ECO:0000256" key="6">
    <source>
        <dbReference type="ARBA" id="ARBA00023319"/>
    </source>
</evidence>
<keyword evidence="8" id="KW-1133">Transmembrane helix</keyword>
<evidence type="ECO:0000313" key="13">
    <source>
        <dbReference type="Proteomes" id="UP001148018"/>
    </source>
</evidence>
<keyword evidence="1" id="KW-0433">Leucine-rich repeat</keyword>
<sequence>MNRDVPVGFYLVLVCLPLLSSSCPSQCGCFYHKLSDGSTARSVLCNQAEITTIPPNLPKDTSKLRIEKTAVTRISRDNFHYLDHLEVLWMSFNSLSSLSVDSFRGLSRLDELRLNGNAIQDFPWRCLTSVPHLRLLDLHSNKVSSLPGEAARYIGNITYLDLSSNALTTVPSEVLSMWLNVRPSPESSQHILGLHDNPWRCDCRLYELVQFQKSPWSSVALLDPQLKCANPESLSGVLFTETDPQRCQGPRVHTAVARVRSSLGNNVLLRCGTVGVPVPDLTWYRADGQKMSGTVQEEISKEGIVWSILSVPAVSFHDSGHYVCKATNFVGTADAIISLVINNSVRSEEIDGAFQRTGRNESGGTGKTSSQEELTGKGSSQEELTGKTSSQEELTGKGSSQEELTGKTSSQEELTGKTPSQEELTGRYEPSPSPPTTAAQQPLVEPLSGATVTGGVESYAVSSSDTEAPAAGPDPPAEPQEEPVHMAAGTWSLQQAPEKRVVRSVKVIGDTDHTVSLNWRAPTATNTTQFSVLYAVFGERDMRRINVGAGKNRITVDGLVPKTKYIACVCVKGLIPRKEQCVIFSTDEAASASGTQKLINVVVITVACVIAVPLTLIVCCGALKKRCQKLLGTRSKEMQDSYVTFETLAPGNKTKGPEGEYLARLNPDESNRLLSARSSVDSEATVRAEGPPNEYFC</sequence>
<dbReference type="InterPro" id="IPR000483">
    <property type="entry name" value="Cys-rich_flank_reg_C"/>
</dbReference>
<comment type="caution">
    <text evidence="12">The sequence shown here is derived from an EMBL/GenBank/DDBJ whole genome shotgun (WGS) entry which is preliminary data.</text>
</comment>
<feature type="compositionally biased region" description="Polar residues" evidence="7">
    <location>
        <begin position="367"/>
        <end position="423"/>
    </location>
</feature>
<keyword evidence="5" id="KW-0325">Glycoprotein</keyword>
<keyword evidence="2 9" id="KW-0732">Signal</keyword>
<dbReference type="SUPFAM" id="SSF52058">
    <property type="entry name" value="L domain-like"/>
    <property type="match status" value="1"/>
</dbReference>
<evidence type="ECO:0000256" key="1">
    <source>
        <dbReference type="ARBA" id="ARBA00022614"/>
    </source>
</evidence>
<reference evidence="12" key="1">
    <citation type="submission" date="2022-07" db="EMBL/GenBank/DDBJ databases">
        <title>Chromosome-level genome of Muraenolepis orangiensis.</title>
        <authorList>
            <person name="Kim J."/>
        </authorList>
    </citation>
    <scope>NUCLEOTIDE SEQUENCE</scope>
    <source>
        <strain evidence="12">KU_S4_2022</strain>
        <tissue evidence="12">Muscle</tissue>
    </source>
</reference>
<dbReference type="InterPro" id="IPR003599">
    <property type="entry name" value="Ig_sub"/>
</dbReference>
<dbReference type="InterPro" id="IPR003598">
    <property type="entry name" value="Ig_sub2"/>
</dbReference>
<protein>
    <recommendedName>
        <fullName evidence="14">Leucine-rich repeat, immunoglobulin-like domain and transmembrane domain-containing protein 1</fullName>
    </recommendedName>
</protein>
<feature type="domain" description="Ig-like" evidence="10">
    <location>
        <begin position="250"/>
        <end position="342"/>
    </location>
</feature>
<feature type="chain" id="PRO_5040448044" description="Leucine-rich repeat, immunoglobulin-like domain and transmembrane domain-containing protein 1" evidence="9">
    <location>
        <begin position="23"/>
        <end position="697"/>
    </location>
</feature>
<keyword evidence="8" id="KW-0812">Transmembrane</keyword>
<evidence type="ECO:0000256" key="2">
    <source>
        <dbReference type="ARBA" id="ARBA00022729"/>
    </source>
</evidence>
<dbReference type="SUPFAM" id="SSF48726">
    <property type="entry name" value="Immunoglobulin"/>
    <property type="match status" value="1"/>
</dbReference>
<name>A0A9Q0EM89_9TELE</name>
<feature type="region of interest" description="Disordered" evidence="7">
    <location>
        <begin position="353"/>
        <end position="442"/>
    </location>
</feature>
<keyword evidence="3" id="KW-0677">Repeat</keyword>
<organism evidence="12 13">
    <name type="scientific">Muraenolepis orangiensis</name>
    <name type="common">Patagonian moray cod</name>
    <dbReference type="NCBI Taxonomy" id="630683"/>
    <lineage>
        <taxon>Eukaryota</taxon>
        <taxon>Metazoa</taxon>
        <taxon>Chordata</taxon>
        <taxon>Craniata</taxon>
        <taxon>Vertebrata</taxon>
        <taxon>Euteleostomi</taxon>
        <taxon>Actinopterygii</taxon>
        <taxon>Neopterygii</taxon>
        <taxon>Teleostei</taxon>
        <taxon>Neoteleostei</taxon>
        <taxon>Acanthomorphata</taxon>
        <taxon>Zeiogadaria</taxon>
        <taxon>Gadariae</taxon>
        <taxon>Gadiformes</taxon>
        <taxon>Muraenolepidoidei</taxon>
        <taxon>Muraenolepididae</taxon>
        <taxon>Muraenolepis</taxon>
    </lineage>
</organism>
<dbReference type="InterPro" id="IPR001611">
    <property type="entry name" value="Leu-rich_rpt"/>
</dbReference>
<evidence type="ECO:0000259" key="10">
    <source>
        <dbReference type="PROSITE" id="PS50835"/>
    </source>
</evidence>
<feature type="transmembrane region" description="Helical" evidence="8">
    <location>
        <begin position="598"/>
        <end position="623"/>
    </location>
</feature>
<keyword evidence="6" id="KW-0393">Immunoglobulin domain</keyword>
<proteinExistence type="predicted"/>
<dbReference type="SMART" id="SM00369">
    <property type="entry name" value="LRR_TYP"/>
    <property type="match status" value="4"/>
</dbReference>
<keyword evidence="8" id="KW-0472">Membrane</keyword>
<dbReference type="PROSITE" id="PS50853">
    <property type="entry name" value="FN3"/>
    <property type="match status" value="1"/>
</dbReference>
<gene>
    <name evidence="12" type="ORF">NHX12_025508</name>
</gene>
<evidence type="ECO:0000256" key="8">
    <source>
        <dbReference type="SAM" id="Phobius"/>
    </source>
</evidence>
<dbReference type="GO" id="GO:0005789">
    <property type="term" value="C:endoplasmic reticulum membrane"/>
    <property type="evidence" value="ECO:0007669"/>
    <property type="project" value="TreeGrafter"/>
</dbReference>
<dbReference type="PANTHER" id="PTHR45842:SF9">
    <property type="entry name" value="LEUCINE-RICH REPEAT, IMMUNOGLOBULIN-LIKE DOMAIN AND TRANSMEMBRANE DOMAIN-CONTAINING PROTEIN 1"/>
    <property type="match status" value="1"/>
</dbReference>
<dbReference type="SUPFAM" id="SSF49265">
    <property type="entry name" value="Fibronectin type III"/>
    <property type="match status" value="1"/>
</dbReference>
<dbReference type="Proteomes" id="UP001148018">
    <property type="component" value="Unassembled WGS sequence"/>
</dbReference>
<feature type="signal peptide" evidence="9">
    <location>
        <begin position="1"/>
        <end position="22"/>
    </location>
</feature>
<dbReference type="PROSITE" id="PS50835">
    <property type="entry name" value="IG_LIKE"/>
    <property type="match status" value="1"/>
</dbReference>
<dbReference type="OrthoDB" id="9229163at2759"/>
<dbReference type="InterPro" id="IPR032675">
    <property type="entry name" value="LRR_dom_sf"/>
</dbReference>
<dbReference type="InterPro" id="IPR007110">
    <property type="entry name" value="Ig-like_dom"/>
</dbReference>
<dbReference type="InterPro" id="IPR036179">
    <property type="entry name" value="Ig-like_dom_sf"/>
</dbReference>
<evidence type="ECO:0000256" key="7">
    <source>
        <dbReference type="SAM" id="MobiDB-lite"/>
    </source>
</evidence>
<evidence type="ECO:0000259" key="11">
    <source>
        <dbReference type="PROSITE" id="PS50853"/>
    </source>
</evidence>
<evidence type="ECO:0000256" key="4">
    <source>
        <dbReference type="ARBA" id="ARBA00023157"/>
    </source>
</evidence>
<evidence type="ECO:0000256" key="5">
    <source>
        <dbReference type="ARBA" id="ARBA00023180"/>
    </source>
</evidence>
<dbReference type="EMBL" id="JANIIK010000040">
    <property type="protein sequence ID" value="KAJ3608461.1"/>
    <property type="molecule type" value="Genomic_DNA"/>
</dbReference>
<keyword evidence="4" id="KW-1015">Disulfide bond</keyword>
<feature type="region of interest" description="Disordered" evidence="7">
    <location>
        <begin position="458"/>
        <end position="482"/>
    </location>
</feature>
<dbReference type="SMART" id="SM00082">
    <property type="entry name" value="LRRCT"/>
    <property type="match status" value="1"/>
</dbReference>
<dbReference type="InterPro" id="IPR013783">
    <property type="entry name" value="Ig-like_fold"/>
</dbReference>
<dbReference type="InterPro" id="IPR003591">
    <property type="entry name" value="Leu-rich_rpt_typical-subtyp"/>
</dbReference>
<dbReference type="SMART" id="SM00409">
    <property type="entry name" value="IG"/>
    <property type="match status" value="1"/>
</dbReference>
<evidence type="ECO:0000256" key="3">
    <source>
        <dbReference type="ARBA" id="ARBA00022737"/>
    </source>
</evidence>
<dbReference type="PROSITE" id="PS51257">
    <property type="entry name" value="PROKAR_LIPOPROTEIN"/>
    <property type="match status" value="1"/>
</dbReference>
<evidence type="ECO:0000313" key="12">
    <source>
        <dbReference type="EMBL" id="KAJ3608461.1"/>
    </source>
</evidence>
<dbReference type="Pfam" id="PF13855">
    <property type="entry name" value="LRR_8"/>
    <property type="match status" value="2"/>
</dbReference>
<dbReference type="CDD" id="cd00063">
    <property type="entry name" value="FN3"/>
    <property type="match status" value="1"/>
</dbReference>
<dbReference type="FunFam" id="2.60.40.10:FF:000928">
    <property type="entry name" value="Leucine rich repeat, Ig-like and transmembrane domains 1"/>
    <property type="match status" value="1"/>
</dbReference>
<dbReference type="SMART" id="SM00408">
    <property type="entry name" value="IGc2"/>
    <property type="match status" value="1"/>
</dbReference>